<dbReference type="Pfam" id="PF05346">
    <property type="entry name" value="DUF747"/>
    <property type="match status" value="1"/>
</dbReference>
<organism evidence="8 9">
    <name type="scientific">Sphaeroforma arctica JP610</name>
    <dbReference type="NCBI Taxonomy" id="667725"/>
    <lineage>
        <taxon>Eukaryota</taxon>
        <taxon>Ichthyosporea</taxon>
        <taxon>Ichthyophonida</taxon>
        <taxon>Sphaeroforma</taxon>
    </lineage>
</organism>
<dbReference type="PANTHER" id="PTHR13317:SF4">
    <property type="entry name" value="TRANSMEMBRANE ANTERIOR POSTERIOR TRANSFORMATION PROTEIN 1 HOMOLOG"/>
    <property type="match status" value="1"/>
</dbReference>
<keyword evidence="9" id="KW-1185">Reference proteome</keyword>
<evidence type="ECO:0000256" key="5">
    <source>
        <dbReference type="ARBA" id="ARBA00023136"/>
    </source>
</evidence>
<dbReference type="eggNOG" id="KOG2490">
    <property type="taxonomic scope" value="Eukaryota"/>
</dbReference>
<keyword evidence="3 7" id="KW-0812">Transmembrane</keyword>
<evidence type="ECO:0000256" key="4">
    <source>
        <dbReference type="ARBA" id="ARBA00022989"/>
    </source>
</evidence>
<dbReference type="InterPro" id="IPR008010">
    <property type="entry name" value="Tatp1"/>
</dbReference>
<feature type="transmembrane region" description="Helical" evidence="7">
    <location>
        <begin position="169"/>
        <end position="192"/>
    </location>
</feature>
<sequence>MCCDTFLFTFTILPLRVLLAIGQKVWGLITFNRKPLSNNQQCDILRLIIVVVVSTFLQMLDASKLYHMIRSQDTIRLYVIFNVLEILEKYCSWLGQDILDALFSRQRAKRVFIVAIGYTILHSLVCFCQVMALQVAINSYNRALLTMLVSNQFVEVKGNVFKKYGREQVYRIACYDIVERFYLITFLVLIAMRNLKELDWSWYQLDREAYLFLGVMMSEVGVDWIKHAFLSKFNGFSWVVYQDLRNDLAQEFVLSYAVDTQAALSTSHKRKFIDQTHLVSRRIGFVGLPIACVFVRITMQSTPVIPSGMTGVLLGLLVWLCLLMVKVISSITILGASCQLVQFDRNSKVSNTNEKKSGTGFKVNLANPPDRATPVSAKAPSPPAKPFRTPLREVPPVQSFTEQGHVWEKVEADWDDATQIVARRETIACSPSEKRMNHRVRSNPPFVGTTRSKGRSIVRSQLPPREPRHGHLRTAGSLELSSGSSIEDIGLPMRRSPTLPPSLDDLQTTIAANSSQLNTLQRRTGRWPSDLHRSVDDQSGWGRHRSSKGTSNSKIKQTTQPLQRMRRQTSDVVPRTHKQCSSPELVADPDIKAATLLSRNSFFDSLPNSPVQASPKKGAEKLSLASVSTVPVSGLTHVMRVHSGTSQTSRHSSISVSPRMNISQRAMTNRKHPAKSSVTEWASSSPPVTGMILSPRETGYDLSDGKPVQSEKQASSDNPDDLVPQPVLLHEANSGPTFASLDKLAAVNDSNQQSE</sequence>
<feature type="compositionally biased region" description="Polar residues" evidence="6">
    <location>
        <begin position="548"/>
        <end position="562"/>
    </location>
</feature>
<feature type="transmembrane region" description="Helical" evidence="7">
    <location>
        <begin position="44"/>
        <end position="60"/>
    </location>
</feature>
<gene>
    <name evidence="8" type="ORF">SARC_08561</name>
</gene>
<keyword evidence="4 7" id="KW-1133">Transmembrane helix</keyword>
<dbReference type="OrthoDB" id="29023at2759"/>
<feature type="transmembrane region" description="Helical" evidence="7">
    <location>
        <begin position="279"/>
        <end position="299"/>
    </location>
</feature>
<comment type="subcellular location">
    <subcellularLocation>
        <location evidence="1">Membrane</location>
        <topology evidence="1">Multi-pass membrane protein</topology>
    </subcellularLocation>
</comment>
<name>A0A0L0FQH4_9EUKA</name>
<feature type="region of interest" description="Disordered" evidence="6">
    <location>
        <begin position="432"/>
        <end position="456"/>
    </location>
</feature>
<dbReference type="STRING" id="667725.A0A0L0FQH4"/>
<dbReference type="EMBL" id="KQ242378">
    <property type="protein sequence ID" value="KNC79035.1"/>
    <property type="molecule type" value="Genomic_DNA"/>
</dbReference>
<evidence type="ECO:0000256" key="2">
    <source>
        <dbReference type="ARBA" id="ARBA00008803"/>
    </source>
</evidence>
<feature type="region of interest" description="Disordered" evidence="6">
    <location>
        <begin position="517"/>
        <end position="582"/>
    </location>
</feature>
<evidence type="ECO:0000256" key="6">
    <source>
        <dbReference type="SAM" id="MobiDB-lite"/>
    </source>
</evidence>
<evidence type="ECO:0000256" key="1">
    <source>
        <dbReference type="ARBA" id="ARBA00004141"/>
    </source>
</evidence>
<evidence type="ECO:0000313" key="8">
    <source>
        <dbReference type="EMBL" id="KNC79035.1"/>
    </source>
</evidence>
<keyword evidence="5 7" id="KW-0472">Membrane</keyword>
<dbReference type="GO" id="GO:0005789">
    <property type="term" value="C:endoplasmic reticulum membrane"/>
    <property type="evidence" value="ECO:0007669"/>
    <property type="project" value="TreeGrafter"/>
</dbReference>
<feature type="region of interest" description="Disordered" evidence="6">
    <location>
        <begin position="349"/>
        <end position="391"/>
    </location>
</feature>
<feature type="transmembrane region" description="Helical" evidence="7">
    <location>
        <begin position="111"/>
        <end position="137"/>
    </location>
</feature>
<proteinExistence type="inferred from homology"/>
<evidence type="ECO:0000256" key="7">
    <source>
        <dbReference type="SAM" id="Phobius"/>
    </source>
</evidence>
<dbReference type="RefSeq" id="XP_014152937.1">
    <property type="nucleotide sequence ID" value="XM_014297462.1"/>
</dbReference>
<dbReference type="GeneID" id="25909065"/>
<accession>A0A0L0FQH4</accession>
<evidence type="ECO:0000313" key="9">
    <source>
        <dbReference type="Proteomes" id="UP000054560"/>
    </source>
</evidence>
<dbReference type="PANTHER" id="PTHR13317">
    <property type="entry name" value="TRANSMEMBRANE ANTERIOR POSTERIOR TRANSFORMATION PROTEIN 1 HOMOLOG"/>
    <property type="match status" value="1"/>
</dbReference>
<comment type="similarity">
    <text evidence="2">Belongs to the TAPT1 family.</text>
</comment>
<feature type="region of interest" description="Disordered" evidence="6">
    <location>
        <begin position="668"/>
        <end position="735"/>
    </location>
</feature>
<dbReference type="AlphaFoldDB" id="A0A0L0FQH4"/>
<reference evidence="8 9" key="1">
    <citation type="submission" date="2011-02" db="EMBL/GenBank/DDBJ databases">
        <title>The Genome Sequence of Sphaeroforma arctica JP610.</title>
        <authorList>
            <consortium name="The Broad Institute Genome Sequencing Platform"/>
            <person name="Russ C."/>
            <person name="Cuomo C."/>
            <person name="Young S.K."/>
            <person name="Zeng Q."/>
            <person name="Gargeya S."/>
            <person name="Alvarado L."/>
            <person name="Berlin A."/>
            <person name="Chapman S.B."/>
            <person name="Chen Z."/>
            <person name="Freedman E."/>
            <person name="Gellesch M."/>
            <person name="Goldberg J."/>
            <person name="Griggs A."/>
            <person name="Gujja S."/>
            <person name="Heilman E."/>
            <person name="Heiman D."/>
            <person name="Howarth C."/>
            <person name="Mehta T."/>
            <person name="Neiman D."/>
            <person name="Pearson M."/>
            <person name="Roberts A."/>
            <person name="Saif S."/>
            <person name="Shea T."/>
            <person name="Shenoy N."/>
            <person name="Sisk P."/>
            <person name="Stolte C."/>
            <person name="Sykes S."/>
            <person name="White J."/>
            <person name="Yandava C."/>
            <person name="Burger G."/>
            <person name="Gray M.W."/>
            <person name="Holland P.W.H."/>
            <person name="King N."/>
            <person name="Lang F.B.F."/>
            <person name="Roger A.J."/>
            <person name="Ruiz-Trillo I."/>
            <person name="Haas B."/>
            <person name="Nusbaum C."/>
            <person name="Birren B."/>
        </authorList>
    </citation>
    <scope>NUCLEOTIDE SEQUENCE [LARGE SCALE GENOMIC DNA]</scope>
    <source>
        <strain evidence="8 9">JP610</strain>
    </source>
</reference>
<dbReference type="Proteomes" id="UP000054560">
    <property type="component" value="Unassembled WGS sequence"/>
</dbReference>
<evidence type="ECO:0000256" key="3">
    <source>
        <dbReference type="ARBA" id="ARBA00022692"/>
    </source>
</evidence>
<feature type="compositionally biased region" description="Polar residues" evidence="6">
    <location>
        <begin position="676"/>
        <end position="687"/>
    </location>
</feature>
<protein>
    <submittedName>
        <fullName evidence="8">Uncharacterized protein</fullName>
    </submittedName>
</protein>